<gene>
    <name evidence="1" type="ORF">Scaly_0256300</name>
</gene>
<sequence length="356" mass="41192">MPKSKRKTRIDLGIHCEQKLEKVVDNIGKLQIEASTSLSHQDDTCCPPASGRSPYHLLLEIQGFAKLLMNMERGREGHHSRKLKIVNRCREMGCGPGGFYRPGYDDRAKLRLYIMCLGVDRNPQTRKYRERRHDHVAPLEQKLRKLAPNIFKDVKKFWTKIKKQVAMHEEGAKVKKFENKVEWGIGLASEHERLVQNAGEYVVTFPRAHHSDVEAIEWLENNYYGSQDTQQLILLRARSICQQWLLDHCYDDMEFRTKFIDKTDLQRLEVVAKSKFHRIPYTTLAVAILFEGAKVGELIGGSQREENYEVFKQRLLQNAGEYVVTSQELITRDDMNCSEAYVSSGCLTIAMMIWSS</sequence>
<proteinExistence type="predicted"/>
<name>A0AAW2S9K0_9LAMI</name>
<dbReference type="EMBL" id="JACGWM010000002">
    <property type="protein sequence ID" value="KAL0388992.1"/>
    <property type="molecule type" value="Genomic_DNA"/>
</dbReference>
<accession>A0AAW2S9K0</accession>
<reference evidence="1" key="1">
    <citation type="submission" date="2020-06" db="EMBL/GenBank/DDBJ databases">
        <authorList>
            <person name="Li T."/>
            <person name="Hu X."/>
            <person name="Zhang T."/>
            <person name="Song X."/>
            <person name="Zhang H."/>
            <person name="Dai N."/>
            <person name="Sheng W."/>
            <person name="Hou X."/>
            <person name="Wei L."/>
        </authorList>
    </citation>
    <scope>NUCLEOTIDE SEQUENCE</scope>
    <source>
        <strain evidence="1">KEN8</strain>
        <tissue evidence="1">Leaf</tissue>
    </source>
</reference>
<evidence type="ECO:0000313" key="1">
    <source>
        <dbReference type="EMBL" id="KAL0388992.1"/>
    </source>
</evidence>
<dbReference type="AlphaFoldDB" id="A0AAW2S9K0"/>
<comment type="caution">
    <text evidence="1">The sequence shown here is derived from an EMBL/GenBank/DDBJ whole genome shotgun (WGS) entry which is preliminary data.</text>
</comment>
<protein>
    <submittedName>
        <fullName evidence="1">Uncharacterized protein</fullName>
    </submittedName>
</protein>
<organism evidence="1">
    <name type="scientific">Sesamum calycinum</name>
    <dbReference type="NCBI Taxonomy" id="2727403"/>
    <lineage>
        <taxon>Eukaryota</taxon>
        <taxon>Viridiplantae</taxon>
        <taxon>Streptophyta</taxon>
        <taxon>Embryophyta</taxon>
        <taxon>Tracheophyta</taxon>
        <taxon>Spermatophyta</taxon>
        <taxon>Magnoliopsida</taxon>
        <taxon>eudicotyledons</taxon>
        <taxon>Gunneridae</taxon>
        <taxon>Pentapetalae</taxon>
        <taxon>asterids</taxon>
        <taxon>lamiids</taxon>
        <taxon>Lamiales</taxon>
        <taxon>Pedaliaceae</taxon>
        <taxon>Sesamum</taxon>
    </lineage>
</organism>
<reference evidence="1" key="2">
    <citation type="journal article" date="2024" name="Plant">
        <title>Genomic evolution and insights into agronomic trait innovations of Sesamum species.</title>
        <authorList>
            <person name="Miao H."/>
            <person name="Wang L."/>
            <person name="Qu L."/>
            <person name="Liu H."/>
            <person name="Sun Y."/>
            <person name="Le M."/>
            <person name="Wang Q."/>
            <person name="Wei S."/>
            <person name="Zheng Y."/>
            <person name="Lin W."/>
            <person name="Duan Y."/>
            <person name="Cao H."/>
            <person name="Xiong S."/>
            <person name="Wang X."/>
            <person name="Wei L."/>
            <person name="Li C."/>
            <person name="Ma Q."/>
            <person name="Ju M."/>
            <person name="Zhao R."/>
            <person name="Li G."/>
            <person name="Mu C."/>
            <person name="Tian Q."/>
            <person name="Mei H."/>
            <person name="Zhang T."/>
            <person name="Gao T."/>
            <person name="Zhang H."/>
        </authorList>
    </citation>
    <scope>NUCLEOTIDE SEQUENCE</scope>
    <source>
        <strain evidence="1">KEN8</strain>
    </source>
</reference>